<protein>
    <recommendedName>
        <fullName evidence="3">DUF1985 domain-containing protein</fullName>
    </recommendedName>
</protein>
<name>A0ABQ7W458_SOLTU</name>
<sequence>MDDHTPATRLTRGSIDRSKAIGEVRSKYKNDPIRLKGISRKAKKIGVMIVEGGQGDASSTKKRKGKEIDPSDEHGESIEEVISADLEQVEHEVVQGVKFSGKRTSTRTPHMQCYINVEVMDVLAGKLSETQYRHFDGTTCFAQLSSICRCHVQAQLIRCMFLREIVSSSKDAIMIHVNGTSLRFTIRDFAIIAGLKCSDNEFDFVFNTKEPNKIIHQYFDVDKPITKKHLVDNFNNKVWGDNDDDALKFAVLFFIHTFILSEEPTTTIIDRKDFDLVESGRYMDYPWDKKAFDLLIQHLHTKVKHDGKYYRLYGFPLALQVWFYECCSDFDNEIGVKMSDHIPRILNWKTKKDFPHLDYFAKGMFRDDNNPLIFQNISATPMENLILDLPPEYVEPDATPTHIATAINSDDDFQDPPCPDNNKGKEKVQIRAAFFNMTYTLTPMSLCINIGVLLSPTLYSIFSFLTFISISS</sequence>
<feature type="domain" description="DUF1985" evidence="3">
    <location>
        <begin position="162"/>
        <end position="297"/>
    </location>
</feature>
<dbReference type="EMBL" id="JAIVGD010000003">
    <property type="protein sequence ID" value="KAH0775534.1"/>
    <property type="molecule type" value="Genomic_DNA"/>
</dbReference>
<evidence type="ECO:0000313" key="5">
    <source>
        <dbReference type="Proteomes" id="UP000826656"/>
    </source>
</evidence>
<dbReference type="InterPro" id="IPR015410">
    <property type="entry name" value="DUF1985"/>
</dbReference>
<evidence type="ECO:0000256" key="1">
    <source>
        <dbReference type="SAM" id="MobiDB-lite"/>
    </source>
</evidence>
<gene>
    <name evidence="4" type="ORF">KY290_006945</name>
</gene>
<feature type="compositionally biased region" description="Basic and acidic residues" evidence="1">
    <location>
        <begin position="66"/>
        <end position="76"/>
    </location>
</feature>
<organism evidence="4 5">
    <name type="scientific">Solanum tuberosum</name>
    <name type="common">Potato</name>
    <dbReference type="NCBI Taxonomy" id="4113"/>
    <lineage>
        <taxon>Eukaryota</taxon>
        <taxon>Viridiplantae</taxon>
        <taxon>Streptophyta</taxon>
        <taxon>Embryophyta</taxon>
        <taxon>Tracheophyta</taxon>
        <taxon>Spermatophyta</taxon>
        <taxon>Magnoliopsida</taxon>
        <taxon>eudicotyledons</taxon>
        <taxon>Gunneridae</taxon>
        <taxon>Pentapetalae</taxon>
        <taxon>asterids</taxon>
        <taxon>lamiids</taxon>
        <taxon>Solanales</taxon>
        <taxon>Solanaceae</taxon>
        <taxon>Solanoideae</taxon>
        <taxon>Solaneae</taxon>
        <taxon>Solanum</taxon>
    </lineage>
</organism>
<feature type="transmembrane region" description="Helical" evidence="2">
    <location>
        <begin position="450"/>
        <end position="470"/>
    </location>
</feature>
<keyword evidence="2" id="KW-0812">Transmembrane</keyword>
<feature type="region of interest" description="Disordered" evidence="1">
    <location>
        <begin position="49"/>
        <end position="76"/>
    </location>
</feature>
<dbReference type="PANTHER" id="PTHR48302">
    <property type="entry name" value="ULP1 PROTEASE FAMILY, C-TERMINAL CATALYTIC DOMAIN CONTAINING PROTEIN"/>
    <property type="match status" value="1"/>
</dbReference>
<keyword evidence="5" id="KW-1185">Reference proteome</keyword>
<comment type="caution">
    <text evidence="4">The sequence shown here is derived from an EMBL/GenBank/DDBJ whole genome shotgun (WGS) entry which is preliminary data.</text>
</comment>
<dbReference type="PANTHER" id="PTHR48302:SF2">
    <property type="entry name" value="DUF1985 DOMAIN-CONTAINING PROTEIN"/>
    <property type="match status" value="1"/>
</dbReference>
<keyword evidence="2" id="KW-1133">Transmembrane helix</keyword>
<dbReference type="Pfam" id="PF09331">
    <property type="entry name" value="DUF1985"/>
    <property type="match status" value="1"/>
</dbReference>
<proteinExistence type="predicted"/>
<evidence type="ECO:0000313" key="4">
    <source>
        <dbReference type="EMBL" id="KAH0775534.1"/>
    </source>
</evidence>
<dbReference type="Proteomes" id="UP000826656">
    <property type="component" value="Unassembled WGS sequence"/>
</dbReference>
<reference evidence="4 5" key="1">
    <citation type="journal article" date="2021" name="bioRxiv">
        <title>Chromosome-scale and haplotype-resolved genome assembly of a tetraploid potato cultivar.</title>
        <authorList>
            <person name="Sun H."/>
            <person name="Jiao W.-B."/>
            <person name="Krause K."/>
            <person name="Campoy J.A."/>
            <person name="Goel M."/>
            <person name="Folz-Donahue K."/>
            <person name="Kukat C."/>
            <person name="Huettel B."/>
            <person name="Schneeberger K."/>
        </authorList>
    </citation>
    <scope>NUCLEOTIDE SEQUENCE [LARGE SCALE GENOMIC DNA]</scope>
    <source>
        <strain evidence="4">SolTubOtavaFocal</strain>
        <tissue evidence="4">Leaves</tissue>
    </source>
</reference>
<keyword evidence="2" id="KW-0472">Membrane</keyword>
<accession>A0ABQ7W458</accession>
<evidence type="ECO:0000256" key="2">
    <source>
        <dbReference type="SAM" id="Phobius"/>
    </source>
</evidence>
<evidence type="ECO:0000259" key="3">
    <source>
        <dbReference type="Pfam" id="PF09331"/>
    </source>
</evidence>